<protein>
    <submittedName>
        <fullName evidence="1">14202_t:CDS:1</fullName>
    </submittedName>
</protein>
<comment type="caution">
    <text evidence="1">The sequence shown here is derived from an EMBL/GenBank/DDBJ whole genome shotgun (WGS) entry which is preliminary data.</text>
</comment>
<keyword evidence="2" id="KW-1185">Reference proteome</keyword>
<organism evidence="1 2">
    <name type="scientific">Acaulospora colombiana</name>
    <dbReference type="NCBI Taxonomy" id="27376"/>
    <lineage>
        <taxon>Eukaryota</taxon>
        <taxon>Fungi</taxon>
        <taxon>Fungi incertae sedis</taxon>
        <taxon>Mucoromycota</taxon>
        <taxon>Glomeromycotina</taxon>
        <taxon>Glomeromycetes</taxon>
        <taxon>Diversisporales</taxon>
        <taxon>Acaulosporaceae</taxon>
        <taxon>Acaulospora</taxon>
    </lineage>
</organism>
<dbReference type="EMBL" id="CAJVPT010000280">
    <property type="protein sequence ID" value="CAG8441926.1"/>
    <property type="molecule type" value="Genomic_DNA"/>
</dbReference>
<gene>
    <name evidence="1" type="ORF">ACOLOM_LOCUS285</name>
</gene>
<accession>A0ACA9JYF3</accession>
<evidence type="ECO:0000313" key="1">
    <source>
        <dbReference type="EMBL" id="CAG8441926.1"/>
    </source>
</evidence>
<evidence type="ECO:0000313" key="2">
    <source>
        <dbReference type="Proteomes" id="UP000789525"/>
    </source>
</evidence>
<dbReference type="Proteomes" id="UP000789525">
    <property type="component" value="Unassembled WGS sequence"/>
</dbReference>
<sequence length="1081" mass="123612">MLRLIHVLLFIFTLSVVIIRTTRGLSIAVDDSDFNPFSNSEFHEPGPESEEVQSYFDADSNSRNSPENSTLDSSKFNPLEFKPHLDHLVETSNMFGFGGVNHREYKVLMLFKEKGISYIFKEDSTEKRPAATVDDVRKSVNALERLVTAADSYRDLMNRLSKASKVFSIALKEYGSCKGLENKHVICMQTTSQFYDCQADVLSKLNKALQKDFEVLQKFWDKYSKKVTKDERDHNGHVKDLDKQVKKIGKEYEKKSKKDPTVSLDSHNNYLRSISTVGTEITRARAEYTDQVTKRERRTHSVITQIVCRLAEGQFASFNDTLKKCGPHIAKMKEWAPFAGEDMPLPQGLDDFLEDQPATPHSDQVSTNSENAPDSLASISEKQLAAMNYSSQGPNLPEPTLPIVDDDPDGNVPTKYVQMPRPKVVSPIPTKPFSPSTIVTQVGGTPGITPVSPVKQLASKSASDLLSGFSIGVHADDHPFYREKEVEVKATELYTENRVVKAVSKPSAVKTKIEEKPNIQTSKVTKNRQKEDAPNEDAKNIPPPAVDNKPIQIKKNLQSETPPPKEFMISRKAVLDDGDSTLRNNNSTLPDDESNVAGGNLKIQEPHDAKPDDNESNEINISKEETKLVSTSVDKDETIGSPQVTDDHKLLISETPKVEVKEVKVEKIAEIKNAEDIICELKDEKTRVAELKNEQPNTLEPQNEQSNLEKQDNDRSNKPFNKDLQEKYAKQDDSVSSDKESRTFTSISTDSLMGSFPTDLPIRSSPLQKDQRTIIDYPENDLDLDDRSYSRSPPLSPRPIHDDFREINSYERHFDDRRGFPPIRKDYRDHYRHDIVRYEDDRRYDDPNRYSKREIVHRDYEFGYDMQPYGSRGRYDEPIRNPSFDPRYRQRRDPDDEYGGQSYYGPPRLSTPYGRDRSPPRRHDPYACRSYTDPCRPGSSVADIRDRFQSNNEERRPLSSPRDFPIPRSGRVNDLTLRFGGTRNELRNDPHNSPTLSRNMRDYQYNVGGNYRLQSSYREERYIDKEGRYNDVSLHSRQCDCYDCLQQNTPSPTSPTSMKSPSPFRPYHNDSQRNLRQEKLL</sequence>
<reference evidence="1" key="1">
    <citation type="submission" date="2021-06" db="EMBL/GenBank/DDBJ databases">
        <authorList>
            <person name="Kallberg Y."/>
            <person name="Tangrot J."/>
            <person name="Rosling A."/>
        </authorList>
    </citation>
    <scope>NUCLEOTIDE SEQUENCE</scope>
    <source>
        <strain evidence="1">CL356</strain>
    </source>
</reference>
<name>A0ACA9JYF3_9GLOM</name>
<proteinExistence type="predicted"/>